<comment type="caution">
    <text evidence="3">The sequence shown here is derived from an EMBL/GenBank/DDBJ whole genome shotgun (WGS) entry which is preliminary data.</text>
</comment>
<evidence type="ECO:0000256" key="1">
    <source>
        <dbReference type="SAM" id="SignalP"/>
    </source>
</evidence>
<dbReference type="Pfam" id="PF08239">
    <property type="entry name" value="SH3_3"/>
    <property type="match status" value="1"/>
</dbReference>
<organism evidence="3 4">
    <name type="scientific">Shinella granuli</name>
    <dbReference type="NCBI Taxonomy" id="323621"/>
    <lineage>
        <taxon>Bacteria</taxon>
        <taxon>Pseudomonadati</taxon>
        <taxon>Pseudomonadota</taxon>
        <taxon>Alphaproteobacteria</taxon>
        <taxon>Hyphomicrobiales</taxon>
        <taxon>Rhizobiaceae</taxon>
        <taxon>Shinella</taxon>
    </lineage>
</organism>
<dbReference type="Proteomes" id="UP000295351">
    <property type="component" value="Unassembled WGS sequence"/>
</dbReference>
<dbReference type="EMBL" id="SLVX01000019">
    <property type="protein sequence ID" value="TCN38527.1"/>
    <property type="molecule type" value="Genomic_DNA"/>
</dbReference>
<feature type="signal peptide" evidence="1">
    <location>
        <begin position="1"/>
        <end position="23"/>
    </location>
</feature>
<dbReference type="AlphaFoldDB" id="A0A4R2CCP6"/>
<dbReference type="RefSeq" id="WP_133035943.1">
    <property type="nucleotide sequence ID" value="NZ_BAABEI010000012.1"/>
</dbReference>
<dbReference type="InterPro" id="IPR003646">
    <property type="entry name" value="SH3-like_bac-type"/>
</dbReference>
<dbReference type="Gene3D" id="2.30.30.40">
    <property type="entry name" value="SH3 Domains"/>
    <property type="match status" value="1"/>
</dbReference>
<evidence type="ECO:0000313" key="3">
    <source>
        <dbReference type="EMBL" id="TCN38527.1"/>
    </source>
</evidence>
<evidence type="ECO:0000259" key="2">
    <source>
        <dbReference type="Pfam" id="PF08239"/>
    </source>
</evidence>
<gene>
    <name evidence="3" type="ORF">EV665_11939</name>
</gene>
<feature type="domain" description="SH3b" evidence="2">
    <location>
        <begin position="38"/>
        <end position="89"/>
    </location>
</feature>
<keyword evidence="4" id="KW-1185">Reference proteome</keyword>
<keyword evidence="1" id="KW-0732">Signal</keyword>
<protein>
    <submittedName>
        <fullName evidence="3">SH3 domain-containing protein</fullName>
    </submittedName>
</protein>
<accession>A0A4R2CCP6</accession>
<reference evidence="3 4" key="1">
    <citation type="submission" date="2019-03" db="EMBL/GenBank/DDBJ databases">
        <title>Genomic Encyclopedia of Type Strains, Phase IV (KMG-IV): sequencing the most valuable type-strain genomes for metagenomic binning, comparative biology and taxonomic classification.</title>
        <authorList>
            <person name="Goeker M."/>
        </authorList>
    </citation>
    <scope>NUCLEOTIDE SEQUENCE [LARGE SCALE GENOMIC DNA]</scope>
    <source>
        <strain evidence="3 4">DSM 18401</strain>
    </source>
</reference>
<feature type="chain" id="PRO_5020390474" evidence="1">
    <location>
        <begin position="24"/>
        <end position="109"/>
    </location>
</feature>
<evidence type="ECO:0000313" key="4">
    <source>
        <dbReference type="Proteomes" id="UP000295351"/>
    </source>
</evidence>
<proteinExistence type="predicted"/>
<name>A0A4R2CCP6_SHIGR</name>
<sequence length="109" mass="11485">MTSLLHGAAVSACLALSGSTAFAAYGQCAVDDPTGTPLNVRSAPNGTILTTLVNGTQVEIVDEMKIGAKHWLFVARQGERLGWVFGAYIVCKRPGDAREAAPSQPAERR</sequence>